<reference evidence="1 2" key="1">
    <citation type="submission" date="2019-03" db="EMBL/GenBank/DDBJ databases">
        <title>Genomic Encyclopedia of Type Strains, Phase IV (KMG-IV): sequencing the most valuable type-strain genomes for metagenomic binning, comparative biology and taxonomic classification.</title>
        <authorList>
            <person name="Goeker M."/>
        </authorList>
    </citation>
    <scope>NUCLEOTIDE SEQUENCE [LARGE SCALE GENOMIC DNA]</scope>
    <source>
        <strain evidence="1 2">DSM 24455</strain>
    </source>
</reference>
<dbReference type="EMBL" id="SOAZ01000010">
    <property type="protein sequence ID" value="TDT60911.1"/>
    <property type="molecule type" value="Genomic_DNA"/>
</dbReference>
<name>A0A4R7KP78_9CLOT</name>
<proteinExistence type="predicted"/>
<comment type="caution">
    <text evidence="1">The sequence shown here is derived from an EMBL/GenBank/DDBJ whole genome shotgun (WGS) entry which is preliminary data.</text>
</comment>
<organism evidence="1 2">
    <name type="scientific">Fonticella tunisiensis</name>
    <dbReference type="NCBI Taxonomy" id="1096341"/>
    <lineage>
        <taxon>Bacteria</taxon>
        <taxon>Bacillati</taxon>
        <taxon>Bacillota</taxon>
        <taxon>Clostridia</taxon>
        <taxon>Eubacteriales</taxon>
        <taxon>Clostridiaceae</taxon>
        <taxon>Fonticella</taxon>
    </lineage>
</organism>
<sequence>MNIISSLKEMDTDFLAFLIENNIPYNIDKMLMVQNHIKYNFSINDILELINISLRKNGRENTSDDSSSKSFLINKKELFNEYEIDLAKEIISKIPYDELKKLIDDVDVLNHLKDNYIIYNFNTLHKDSVFKHKILIKNKYKNSRSIDINDIKLFISVQTPNIGLIEGYITKKHDDISILFKVEQKFLKVFEKDIDILKNTLIQKGYNPISLSVEKIVIPSNIVNLSSFFNSNSTKELDVMV</sequence>
<protein>
    <recommendedName>
        <fullName evidence="3">Flagellar hook-length control protein FliK</fullName>
    </recommendedName>
</protein>
<dbReference type="OrthoDB" id="1954903at2"/>
<gene>
    <name evidence="1" type="ORF">EDD71_11028</name>
</gene>
<evidence type="ECO:0000313" key="2">
    <source>
        <dbReference type="Proteomes" id="UP000295325"/>
    </source>
</evidence>
<dbReference type="AlphaFoldDB" id="A0A4R7KP78"/>
<dbReference type="RefSeq" id="WP_133628090.1">
    <property type="nucleotide sequence ID" value="NZ_SOAZ01000010.1"/>
</dbReference>
<keyword evidence="2" id="KW-1185">Reference proteome</keyword>
<evidence type="ECO:0000313" key="1">
    <source>
        <dbReference type="EMBL" id="TDT60911.1"/>
    </source>
</evidence>
<accession>A0A4R7KP78</accession>
<evidence type="ECO:0008006" key="3">
    <source>
        <dbReference type="Google" id="ProtNLM"/>
    </source>
</evidence>
<dbReference type="Proteomes" id="UP000295325">
    <property type="component" value="Unassembled WGS sequence"/>
</dbReference>